<reference evidence="3 4" key="1">
    <citation type="submission" date="2024-06" db="EMBL/GenBank/DDBJ databases">
        <title>The Natural Products Discovery Center: Release of the First 8490 Sequenced Strains for Exploring Actinobacteria Biosynthetic Diversity.</title>
        <authorList>
            <person name="Kalkreuter E."/>
            <person name="Kautsar S.A."/>
            <person name="Yang D."/>
            <person name="Bader C.D."/>
            <person name="Teijaro C.N."/>
            <person name="Fluegel L."/>
            <person name="Davis C.M."/>
            <person name="Simpson J.R."/>
            <person name="Lauterbach L."/>
            <person name="Steele A.D."/>
            <person name="Gui C."/>
            <person name="Meng S."/>
            <person name="Li G."/>
            <person name="Viehrig K."/>
            <person name="Ye F."/>
            <person name="Su P."/>
            <person name="Kiefer A.F."/>
            <person name="Nichols A."/>
            <person name="Cepeda A.J."/>
            <person name="Yan W."/>
            <person name="Fan B."/>
            <person name="Jiang Y."/>
            <person name="Adhikari A."/>
            <person name="Zheng C.-J."/>
            <person name="Schuster L."/>
            <person name="Cowan T.M."/>
            <person name="Smanski M.J."/>
            <person name="Chevrette M.G."/>
            <person name="De Carvalho L.P.S."/>
            <person name="Shen B."/>
        </authorList>
    </citation>
    <scope>NUCLEOTIDE SEQUENCE [LARGE SCALE GENOMIC DNA]</scope>
    <source>
        <strain evidence="3 4">NPDC049574</strain>
    </source>
</reference>
<protein>
    <submittedName>
        <fullName evidence="3">Uncharacterized protein</fullName>
    </submittedName>
</protein>
<dbReference type="EMBL" id="JBFARM010000008">
    <property type="protein sequence ID" value="MEV4289364.1"/>
    <property type="molecule type" value="Genomic_DNA"/>
</dbReference>
<keyword evidence="4" id="KW-1185">Reference proteome</keyword>
<evidence type="ECO:0000313" key="4">
    <source>
        <dbReference type="Proteomes" id="UP001552427"/>
    </source>
</evidence>
<sequence>MTGGGSARAGGGGAGSRLNWTAVSALAGSIAAVVALFAYLMPPNPAPPSTVVSSPSPPPSSPDRVTTQSSPSPEPSTSPPPTRTRVAQDSPPPLPEVRSAGCDEAAAALTAYRRDAGTSSSGQAAAAQQTYRDLMGAALNAEGVVGAKIRRLAAEFQELSFRLTGMTGGDPNQVIADINTDVTEFNRLCAFG</sequence>
<keyword evidence="2" id="KW-0812">Transmembrane</keyword>
<gene>
    <name evidence="3" type="ORF">AB0K40_28025</name>
</gene>
<evidence type="ECO:0000256" key="1">
    <source>
        <dbReference type="SAM" id="MobiDB-lite"/>
    </source>
</evidence>
<accession>A0ABV3HAJ1</accession>
<keyword evidence="2" id="KW-1133">Transmembrane helix</keyword>
<feature type="compositionally biased region" description="Pro residues" evidence="1">
    <location>
        <begin position="72"/>
        <end position="82"/>
    </location>
</feature>
<organism evidence="3 4">
    <name type="scientific">Nonomuraea bangladeshensis</name>
    <dbReference type="NCBI Taxonomy" id="404385"/>
    <lineage>
        <taxon>Bacteria</taxon>
        <taxon>Bacillati</taxon>
        <taxon>Actinomycetota</taxon>
        <taxon>Actinomycetes</taxon>
        <taxon>Streptosporangiales</taxon>
        <taxon>Streptosporangiaceae</taxon>
        <taxon>Nonomuraea</taxon>
    </lineage>
</organism>
<feature type="transmembrane region" description="Helical" evidence="2">
    <location>
        <begin position="20"/>
        <end position="40"/>
    </location>
</feature>
<dbReference type="RefSeq" id="WP_364455405.1">
    <property type="nucleotide sequence ID" value="NZ_JBFARM010000008.1"/>
</dbReference>
<feature type="region of interest" description="Disordered" evidence="1">
    <location>
        <begin position="44"/>
        <end position="99"/>
    </location>
</feature>
<keyword evidence="2" id="KW-0472">Membrane</keyword>
<comment type="caution">
    <text evidence="3">The sequence shown here is derived from an EMBL/GenBank/DDBJ whole genome shotgun (WGS) entry which is preliminary data.</text>
</comment>
<evidence type="ECO:0000256" key="2">
    <source>
        <dbReference type="SAM" id="Phobius"/>
    </source>
</evidence>
<name>A0ABV3HAJ1_9ACTN</name>
<evidence type="ECO:0000313" key="3">
    <source>
        <dbReference type="EMBL" id="MEV4289364.1"/>
    </source>
</evidence>
<proteinExistence type="predicted"/>
<dbReference type="Proteomes" id="UP001552427">
    <property type="component" value="Unassembled WGS sequence"/>
</dbReference>